<name>A0A0C2XWI0_SERVB</name>
<proteinExistence type="predicted"/>
<dbReference type="Gene3D" id="3.40.50.620">
    <property type="entry name" value="HUPs"/>
    <property type="match status" value="1"/>
</dbReference>
<dbReference type="EMBL" id="KN824278">
    <property type="protein sequence ID" value="KIM33232.1"/>
    <property type="molecule type" value="Genomic_DNA"/>
</dbReference>
<dbReference type="HOGENOM" id="CLU_032651_1_0_1"/>
<dbReference type="PANTHER" id="PTHR31285:SF0">
    <property type="entry name" value="NICOTINAMIDE MONONUCLEOTIDE ADENYLYLTRANSFERASE"/>
    <property type="match status" value="1"/>
</dbReference>
<dbReference type="AlphaFoldDB" id="A0A0C2XWI0"/>
<sequence length="205" mass="22885">VEFIYMSNPSWPISRPTSEDLTTAEKLQRPLWISVLDSSFNPPTKAHLALACSSPPQVEPTSRELKYDAHMLLLSVTNADKRLKPGDATYEQRLEMMALVSQEMQLAEQPATNVCVAAIDEPTFVGKSAKLKDAISNRIGSLSNRDDRGQEFKLCFVLGFDTVTRLFEPKYYGSIEAMRASLRLFFAPVSEGGQDSYVVCARRQS</sequence>
<dbReference type="GO" id="GO:0005634">
    <property type="term" value="C:nucleus"/>
    <property type="evidence" value="ECO:0007669"/>
    <property type="project" value="TreeGrafter"/>
</dbReference>
<feature type="non-terminal residue" evidence="1">
    <location>
        <position position="205"/>
    </location>
</feature>
<dbReference type="STRING" id="933852.A0A0C2XWI0"/>
<organism evidence="1 2">
    <name type="scientific">Serendipita vermifera MAFF 305830</name>
    <dbReference type="NCBI Taxonomy" id="933852"/>
    <lineage>
        <taxon>Eukaryota</taxon>
        <taxon>Fungi</taxon>
        <taxon>Dikarya</taxon>
        <taxon>Basidiomycota</taxon>
        <taxon>Agaricomycotina</taxon>
        <taxon>Agaricomycetes</taxon>
        <taxon>Sebacinales</taxon>
        <taxon>Serendipitaceae</taxon>
        <taxon>Serendipita</taxon>
    </lineage>
</organism>
<evidence type="ECO:0000313" key="2">
    <source>
        <dbReference type="Proteomes" id="UP000054097"/>
    </source>
</evidence>
<accession>A0A0C2XWI0</accession>
<feature type="non-terminal residue" evidence="1">
    <location>
        <position position="1"/>
    </location>
</feature>
<keyword evidence="2" id="KW-1185">Reference proteome</keyword>
<dbReference type="InterPro" id="IPR014729">
    <property type="entry name" value="Rossmann-like_a/b/a_fold"/>
</dbReference>
<dbReference type="GO" id="GO:0005737">
    <property type="term" value="C:cytoplasm"/>
    <property type="evidence" value="ECO:0007669"/>
    <property type="project" value="TreeGrafter"/>
</dbReference>
<evidence type="ECO:0000313" key="1">
    <source>
        <dbReference type="EMBL" id="KIM33232.1"/>
    </source>
</evidence>
<dbReference type="PANTHER" id="PTHR31285">
    <property type="entry name" value="NICOTINAMIDE MONONUCLEOTIDE ADENYLYLTRANSFERASE"/>
    <property type="match status" value="1"/>
</dbReference>
<reference evidence="2" key="2">
    <citation type="submission" date="2015-01" db="EMBL/GenBank/DDBJ databases">
        <title>Evolutionary Origins and Diversification of the Mycorrhizal Mutualists.</title>
        <authorList>
            <consortium name="DOE Joint Genome Institute"/>
            <consortium name="Mycorrhizal Genomics Consortium"/>
            <person name="Kohler A."/>
            <person name="Kuo A."/>
            <person name="Nagy L.G."/>
            <person name="Floudas D."/>
            <person name="Copeland A."/>
            <person name="Barry K.W."/>
            <person name="Cichocki N."/>
            <person name="Veneault-Fourrey C."/>
            <person name="LaButti K."/>
            <person name="Lindquist E.A."/>
            <person name="Lipzen A."/>
            <person name="Lundell T."/>
            <person name="Morin E."/>
            <person name="Murat C."/>
            <person name="Riley R."/>
            <person name="Ohm R."/>
            <person name="Sun H."/>
            <person name="Tunlid A."/>
            <person name="Henrissat B."/>
            <person name="Grigoriev I.V."/>
            <person name="Hibbett D.S."/>
            <person name="Martin F."/>
        </authorList>
    </citation>
    <scope>NUCLEOTIDE SEQUENCE [LARGE SCALE GENOMIC DNA]</scope>
    <source>
        <strain evidence="2">MAFF 305830</strain>
    </source>
</reference>
<evidence type="ECO:0008006" key="3">
    <source>
        <dbReference type="Google" id="ProtNLM"/>
    </source>
</evidence>
<dbReference type="Proteomes" id="UP000054097">
    <property type="component" value="Unassembled WGS sequence"/>
</dbReference>
<gene>
    <name evidence="1" type="ORF">M408DRAFT_33674</name>
</gene>
<dbReference type="GO" id="GO:0016887">
    <property type="term" value="F:ATP hydrolysis activity"/>
    <property type="evidence" value="ECO:0007669"/>
    <property type="project" value="TreeGrafter"/>
</dbReference>
<reference evidence="1 2" key="1">
    <citation type="submission" date="2014-04" db="EMBL/GenBank/DDBJ databases">
        <authorList>
            <consortium name="DOE Joint Genome Institute"/>
            <person name="Kuo A."/>
            <person name="Zuccaro A."/>
            <person name="Kohler A."/>
            <person name="Nagy L.G."/>
            <person name="Floudas D."/>
            <person name="Copeland A."/>
            <person name="Barry K.W."/>
            <person name="Cichocki N."/>
            <person name="Veneault-Fourrey C."/>
            <person name="LaButti K."/>
            <person name="Lindquist E.A."/>
            <person name="Lipzen A."/>
            <person name="Lundell T."/>
            <person name="Morin E."/>
            <person name="Murat C."/>
            <person name="Sun H."/>
            <person name="Tunlid A."/>
            <person name="Henrissat B."/>
            <person name="Grigoriev I.V."/>
            <person name="Hibbett D.S."/>
            <person name="Martin F."/>
            <person name="Nordberg H.P."/>
            <person name="Cantor M.N."/>
            <person name="Hua S.X."/>
        </authorList>
    </citation>
    <scope>NUCLEOTIDE SEQUENCE [LARGE SCALE GENOMIC DNA]</scope>
    <source>
        <strain evidence="1 2">MAFF 305830</strain>
    </source>
</reference>
<dbReference type="OrthoDB" id="5591297at2759"/>
<protein>
    <recommendedName>
        <fullName evidence="3">Cytidyltransferase-like domain-containing protein</fullName>
    </recommendedName>
</protein>
<dbReference type="GO" id="GO:0000309">
    <property type="term" value="F:nicotinamide-nucleotide adenylyltransferase activity"/>
    <property type="evidence" value="ECO:0007669"/>
    <property type="project" value="TreeGrafter"/>
</dbReference>
<dbReference type="SUPFAM" id="SSF52374">
    <property type="entry name" value="Nucleotidylyl transferase"/>
    <property type="match status" value="1"/>
</dbReference>